<keyword evidence="1" id="KW-0472">Membrane</keyword>
<dbReference type="EMBL" id="JAEFBK010000013">
    <property type="protein sequence ID" value="KAG7534761.1"/>
    <property type="molecule type" value="Genomic_DNA"/>
</dbReference>
<protein>
    <submittedName>
        <fullName evidence="2">Uncharacterized protein</fullName>
    </submittedName>
</protein>
<comment type="caution">
    <text evidence="2">The sequence shown here is derived from an EMBL/GenBank/DDBJ whole genome shotgun (WGS) entry which is preliminary data.</text>
</comment>
<name>A0A8T1XUC7_9BRAS</name>
<reference evidence="2 3" key="1">
    <citation type="submission" date="2020-12" db="EMBL/GenBank/DDBJ databases">
        <title>Concerted genomic and epigenomic changes stabilize Arabidopsis allopolyploids.</title>
        <authorList>
            <person name="Chen Z."/>
        </authorList>
    </citation>
    <scope>NUCLEOTIDE SEQUENCE [LARGE SCALE GENOMIC DNA]</scope>
    <source>
        <strain evidence="2">Allo738</strain>
        <tissue evidence="2">Leaf</tissue>
    </source>
</reference>
<keyword evidence="1" id="KW-1133">Transmembrane helix</keyword>
<keyword evidence="3" id="KW-1185">Reference proteome</keyword>
<gene>
    <name evidence="2" type="ORF">ISN45_Aa08g022770</name>
</gene>
<evidence type="ECO:0000313" key="2">
    <source>
        <dbReference type="EMBL" id="KAG7534761.1"/>
    </source>
</evidence>
<dbReference type="Proteomes" id="UP000694240">
    <property type="component" value="Chromosome 13"/>
</dbReference>
<evidence type="ECO:0000313" key="3">
    <source>
        <dbReference type="Proteomes" id="UP000694240"/>
    </source>
</evidence>
<organism evidence="2 3">
    <name type="scientific">Arabidopsis thaliana x Arabidopsis arenosa</name>
    <dbReference type="NCBI Taxonomy" id="1240361"/>
    <lineage>
        <taxon>Eukaryota</taxon>
        <taxon>Viridiplantae</taxon>
        <taxon>Streptophyta</taxon>
        <taxon>Embryophyta</taxon>
        <taxon>Tracheophyta</taxon>
        <taxon>Spermatophyta</taxon>
        <taxon>Magnoliopsida</taxon>
        <taxon>eudicotyledons</taxon>
        <taxon>Gunneridae</taxon>
        <taxon>Pentapetalae</taxon>
        <taxon>rosids</taxon>
        <taxon>malvids</taxon>
        <taxon>Brassicales</taxon>
        <taxon>Brassicaceae</taxon>
        <taxon>Camelineae</taxon>
        <taxon>Arabidopsis</taxon>
    </lineage>
</organism>
<sequence>VSTASPATSSSLSVWFDRSLWWKYDQDHGERRAIGSSNWFLYSVVIESESVLAEFDPSSSGVTNPRVDIDGTVICNSMLLISVPGIVIALCVML</sequence>
<feature type="transmembrane region" description="Helical" evidence="1">
    <location>
        <begin position="71"/>
        <end position="93"/>
    </location>
</feature>
<evidence type="ECO:0000256" key="1">
    <source>
        <dbReference type="SAM" id="Phobius"/>
    </source>
</evidence>
<keyword evidence="1" id="KW-0812">Transmembrane</keyword>
<feature type="non-terminal residue" evidence="2">
    <location>
        <position position="94"/>
    </location>
</feature>
<proteinExistence type="predicted"/>
<dbReference type="AlphaFoldDB" id="A0A8T1XUC7"/>
<accession>A0A8T1XUC7</accession>